<dbReference type="Proteomes" id="UP000037122">
    <property type="component" value="Unassembled WGS sequence"/>
</dbReference>
<evidence type="ECO:0000256" key="1">
    <source>
        <dbReference type="ARBA" id="ARBA00022574"/>
    </source>
</evidence>
<dbReference type="AlphaFoldDB" id="A0A0L0NVS7"/>
<protein>
    <recommendedName>
        <fullName evidence="6">Diphthine methyltransferase</fullName>
    </recommendedName>
</protein>
<dbReference type="InterPro" id="IPR052415">
    <property type="entry name" value="Diphthine_MTase"/>
</dbReference>
<proteinExistence type="predicted"/>
<reference evidence="5" key="1">
    <citation type="journal article" date="2015" name="BMC Genomics">
        <title>Draft genome of a commonly misdiagnosed multidrug resistant pathogen Candida auris.</title>
        <authorList>
            <person name="Chatterjee S."/>
            <person name="Alampalli S.V."/>
            <person name="Nageshan R.K."/>
            <person name="Chettiar S.T."/>
            <person name="Joshi S."/>
            <person name="Tatu U.S."/>
        </authorList>
    </citation>
    <scope>NUCLEOTIDE SEQUENCE [LARGE SCALE GENOMIC DNA]</scope>
    <source>
        <strain evidence="5">6684</strain>
    </source>
</reference>
<evidence type="ECO:0000313" key="5">
    <source>
        <dbReference type="Proteomes" id="UP000037122"/>
    </source>
</evidence>
<dbReference type="VEuPathDB" id="FungiDB:CJJ09_005229"/>
<organism evidence="4 5">
    <name type="scientific">Candidozyma auris</name>
    <name type="common">Yeast</name>
    <name type="synonym">Candida auris</name>
    <dbReference type="NCBI Taxonomy" id="498019"/>
    <lineage>
        <taxon>Eukaryota</taxon>
        <taxon>Fungi</taxon>
        <taxon>Dikarya</taxon>
        <taxon>Ascomycota</taxon>
        <taxon>Saccharomycotina</taxon>
        <taxon>Pichiomycetes</taxon>
        <taxon>Metschnikowiaceae</taxon>
        <taxon>Candidozyma</taxon>
    </lineage>
</organism>
<dbReference type="Gene3D" id="2.130.10.10">
    <property type="entry name" value="YVTN repeat-like/Quinoprotein amine dehydrogenase"/>
    <property type="match status" value="1"/>
</dbReference>
<gene>
    <name evidence="4" type="ORF">QG37_05038</name>
</gene>
<name>A0A0L0NVS7_CANAR</name>
<dbReference type="VEuPathDB" id="FungiDB:CJI96_0005219"/>
<dbReference type="SUPFAM" id="SSF101908">
    <property type="entry name" value="Putative isomerase YbhE"/>
    <property type="match status" value="1"/>
</dbReference>
<evidence type="ECO:0008006" key="6">
    <source>
        <dbReference type="Google" id="ProtNLM"/>
    </source>
</evidence>
<dbReference type="GO" id="GO:0017183">
    <property type="term" value="P:protein histidyl modification to diphthamide"/>
    <property type="evidence" value="ECO:0007669"/>
    <property type="project" value="TreeGrafter"/>
</dbReference>
<sequence length="340" mass="37611">MTIHTELPPCCLRIHPEKDITVIGTYKLEKDTGRRHGSLDVYASGKGGWTRLLSVATELAVLDVKVSPKDPSVWVLAHSTGNIMVWKFDEDNNSLQLQENLRLYDEGVLVTSVFFDPANPEQLLATLTSGEAAIVNLQDSSSHQLDTQHLLECWTGAFGEAAPAANVVFTGGDDAKLIAHDLRTNSKIWATSARHHDAGVVLILCPNTLWLLHQPNQLWTGSYDDHLRVFDLRKLDTDDGPCLFPSLLPQELHKVNLNGGVWRLIPAPKSASTPQDSVLACCMYQGAYIVLPEGDKPVAKQFFKGQHDSMVYGGDWASLGEYVVTCSFYDNVVEQWLPSF</sequence>
<dbReference type="VEuPathDB" id="FungiDB:QG37_05038"/>
<comment type="caution">
    <text evidence="4">The sequence shown here is derived from an EMBL/GenBank/DDBJ whole genome shotgun (WGS) entry which is preliminary data.</text>
</comment>
<dbReference type="InterPro" id="IPR015943">
    <property type="entry name" value="WD40/YVTN_repeat-like_dom_sf"/>
</dbReference>
<keyword evidence="1" id="KW-0853">WD repeat</keyword>
<evidence type="ECO:0000256" key="3">
    <source>
        <dbReference type="ARBA" id="ARBA00043952"/>
    </source>
</evidence>
<dbReference type="EMBL" id="LGST01000034">
    <property type="protein sequence ID" value="KND98271.1"/>
    <property type="molecule type" value="Genomic_DNA"/>
</dbReference>
<dbReference type="PANTHER" id="PTHR46042">
    <property type="entry name" value="DIPHTHINE METHYLTRANSFERASE"/>
    <property type="match status" value="1"/>
</dbReference>
<dbReference type="VEuPathDB" id="FungiDB:CJJ07_005354"/>
<evidence type="ECO:0000256" key="2">
    <source>
        <dbReference type="ARBA" id="ARBA00022737"/>
    </source>
</evidence>
<dbReference type="PANTHER" id="PTHR46042:SF1">
    <property type="entry name" value="DIPHTHINE METHYLTRANSFERASE"/>
    <property type="match status" value="1"/>
</dbReference>
<comment type="pathway">
    <text evidence="3">Protein modification.</text>
</comment>
<dbReference type="VEuPathDB" id="FungiDB:B9J08_004191"/>
<dbReference type="VEuPathDB" id="FungiDB:CJI97_004255"/>
<accession>A0A0L0NVS7</accession>
<dbReference type="GO" id="GO:0061685">
    <property type="term" value="F:diphthine methylesterase activity"/>
    <property type="evidence" value="ECO:0007669"/>
    <property type="project" value="TreeGrafter"/>
</dbReference>
<keyword evidence="2" id="KW-0677">Repeat</keyword>
<dbReference type="GO" id="GO:0005737">
    <property type="term" value="C:cytoplasm"/>
    <property type="evidence" value="ECO:0007669"/>
    <property type="project" value="TreeGrafter"/>
</dbReference>
<evidence type="ECO:0000313" key="4">
    <source>
        <dbReference type="EMBL" id="KND98271.1"/>
    </source>
</evidence>